<feature type="domain" description="Carboxylesterase type B" evidence="3">
    <location>
        <begin position="39"/>
        <end position="122"/>
    </location>
</feature>
<evidence type="ECO:0000259" key="3">
    <source>
        <dbReference type="Pfam" id="PF00135"/>
    </source>
</evidence>
<feature type="region of interest" description="Disordered" evidence="2">
    <location>
        <begin position="17"/>
        <end position="36"/>
    </location>
</feature>
<evidence type="ECO:0000313" key="5">
    <source>
        <dbReference type="Proteomes" id="UP000314294"/>
    </source>
</evidence>
<reference evidence="4 5" key="1">
    <citation type="submission" date="2019-03" db="EMBL/GenBank/DDBJ databases">
        <title>First draft genome of Liparis tanakae, snailfish: a comprehensive survey of snailfish specific genes.</title>
        <authorList>
            <person name="Kim W."/>
            <person name="Song I."/>
            <person name="Jeong J.-H."/>
            <person name="Kim D."/>
            <person name="Kim S."/>
            <person name="Ryu S."/>
            <person name="Song J.Y."/>
            <person name="Lee S.K."/>
        </authorList>
    </citation>
    <scope>NUCLEOTIDE SEQUENCE [LARGE SCALE GENOMIC DNA]</scope>
    <source>
        <tissue evidence="4">Muscle</tissue>
    </source>
</reference>
<dbReference type="Pfam" id="PF00135">
    <property type="entry name" value="COesterase"/>
    <property type="match status" value="1"/>
</dbReference>
<dbReference type="PANTHER" id="PTHR43903">
    <property type="entry name" value="NEUROLIGIN"/>
    <property type="match status" value="1"/>
</dbReference>
<name>A0A4Z2FCN7_9TELE</name>
<dbReference type="Proteomes" id="UP000314294">
    <property type="component" value="Unassembled WGS sequence"/>
</dbReference>
<sequence length="171" mass="17916">MSLPRPLGAEREMTTPLKAGAPGQAPPLSSIGPLQADPGFLSTGDQAAKGNYGLLDQIAALRWISENIGFFGGDANRITAFGSGIGASCVSLLTLSHHSEGHTASRKLLATPTNGRSSWLITRPGVQVSRCPERSPPAQTLRSRPIGRLSSSWVPQGRVLRSPLCVSAPDP</sequence>
<evidence type="ECO:0000256" key="1">
    <source>
        <dbReference type="ARBA" id="ARBA00005964"/>
    </source>
</evidence>
<dbReference type="SUPFAM" id="SSF53474">
    <property type="entry name" value="alpha/beta-Hydrolases"/>
    <property type="match status" value="1"/>
</dbReference>
<dbReference type="InterPro" id="IPR029058">
    <property type="entry name" value="AB_hydrolase_fold"/>
</dbReference>
<dbReference type="EMBL" id="SRLO01001325">
    <property type="protein sequence ID" value="TNN38909.1"/>
    <property type="molecule type" value="Genomic_DNA"/>
</dbReference>
<gene>
    <name evidence="4" type="primary">NLGN3_0</name>
    <name evidence="4" type="ORF">EYF80_050920</name>
</gene>
<evidence type="ECO:0000313" key="4">
    <source>
        <dbReference type="EMBL" id="TNN38909.1"/>
    </source>
</evidence>
<dbReference type="Gene3D" id="3.40.50.1820">
    <property type="entry name" value="alpha/beta hydrolase"/>
    <property type="match status" value="1"/>
</dbReference>
<comment type="caution">
    <text evidence="4">The sequence shown here is derived from an EMBL/GenBank/DDBJ whole genome shotgun (WGS) entry which is preliminary data.</text>
</comment>
<proteinExistence type="inferred from homology"/>
<dbReference type="InterPro" id="IPR051093">
    <property type="entry name" value="Neuroligin/BSAL"/>
</dbReference>
<evidence type="ECO:0000256" key="2">
    <source>
        <dbReference type="SAM" id="MobiDB-lite"/>
    </source>
</evidence>
<accession>A0A4Z2FCN7</accession>
<dbReference type="InterPro" id="IPR002018">
    <property type="entry name" value="CarbesteraseB"/>
</dbReference>
<dbReference type="OrthoDB" id="3200163at2759"/>
<comment type="similarity">
    <text evidence="1">Belongs to the type-B carboxylesterase/lipase family.</text>
</comment>
<protein>
    <submittedName>
        <fullName evidence="4">Neuroligin-3</fullName>
    </submittedName>
</protein>
<dbReference type="AlphaFoldDB" id="A0A4Z2FCN7"/>
<organism evidence="4 5">
    <name type="scientific">Liparis tanakae</name>
    <name type="common">Tanaka's snailfish</name>
    <dbReference type="NCBI Taxonomy" id="230148"/>
    <lineage>
        <taxon>Eukaryota</taxon>
        <taxon>Metazoa</taxon>
        <taxon>Chordata</taxon>
        <taxon>Craniata</taxon>
        <taxon>Vertebrata</taxon>
        <taxon>Euteleostomi</taxon>
        <taxon>Actinopterygii</taxon>
        <taxon>Neopterygii</taxon>
        <taxon>Teleostei</taxon>
        <taxon>Neoteleostei</taxon>
        <taxon>Acanthomorphata</taxon>
        <taxon>Eupercaria</taxon>
        <taxon>Perciformes</taxon>
        <taxon>Cottioidei</taxon>
        <taxon>Cottales</taxon>
        <taxon>Liparidae</taxon>
        <taxon>Liparis</taxon>
    </lineage>
</organism>
<keyword evidence="5" id="KW-1185">Reference proteome</keyword>